<accession>A0ACB8HHK8</accession>
<proteinExistence type="predicted"/>
<sequence length="530" mass="59134">MAETTVPRQVEMPRKRKEKSANVPQGGRYHALSRRIRDRELKHGHDLDSLVPILASSSLNLRQASESAIVCLVDWFQECNSHRWMAFISKSSPESIAKRHEKLVKELENLQNALTEFRTVERVQLIKPYERFFDPKTRLLLTNCDMFTSRSLYICFVFIDTIDAFSEAIVKMLKIVTEIDAQRPKPKVWFPGRIVKASQNITNSDFKDVDGPIALGTSQNPVVFSSNESSQTSLTESESDDEDEESEEKKRKELDDQACPAEPPKKQDPDAFPPTTAFGRMVVKVAPFFRFFKSPQGIFALRMGIVSVALWIPSVCHSSAWFYYDNKGLWALIMGQMGLAVYAGDQIAGFIVRITGTLLGLVGQFFAVKSDITSTNTDATLQLDWLSGTLGQAMGTETLTDSWVNANIDVISNPGVGVTLGWKRALLVIIGFTAGFIVMLFPNPISSRVLVRKTLAAVISESGNIFAGEVEAFLSEEQKGRSGIYEKIELVGRAEPDDKKVSPKERRIRRIARRVIAVSAADDRPVAFDG</sequence>
<dbReference type="Proteomes" id="UP000664032">
    <property type="component" value="Unassembled WGS sequence"/>
</dbReference>
<evidence type="ECO:0000313" key="1">
    <source>
        <dbReference type="EMBL" id="KAH9487318.1"/>
    </source>
</evidence>
<protein>
    <submittedName>
        <fullName evidence="1">Uncharacterized protein</fullName>
    </submittedName>
</protein>
<evidence type="ECO:0000313" key="2">
    <source>
        <dbReference type="Proteomes" id="UP000664032"/>
    </source>
</evidence>
<comment type="caution">
    <text evidence="1">The sequence shown here is derived from an EMBL/GenBank/DDBJ whole genome shotgun (WGS) entry which is preliminary data.</text>
</comment>
<dbReference type="EMBL" id="JAFIQS020000001">
    <property type="protein sequence ID" value="KAH9487318.1"/>
    <property type="molecule type" value="Genomic_DNA"/>
</dbReference>
<reference evidence="1" key="1">
    <citation type="submission" date="2021-10" db="EMBL/GenBank/DDBJ databases">
        <title>Psilocybe cubensis genome.</title>
        <authorList>
            <person name="Mckernan K.J."/>
            <person name="Crawford S."/>
            <person name="Trippe A."/>
            <person name="Kane L.T."/>
            <person name="Mclaughlin S."/>
        </authorList>
    </citation>
    <scope>NUCLEOTIDE SEQUENCE</scope>
    <source>
        <strain evidence="1">MGC-MH-2018</strain>
    </source>
</reference>
<organism evidence="1 2">
    <name type="scientific">Psilocybe cubensis</name>
    <name type="common">Psychedelic mushroom</name>
    <name type="synonym">Stropharia cubensis</name>
    <dbReference type="NCBI Taxonomy" id="181762"/>
    <lineage>
        <taxon>Eukaryota</taxon>
        <taxon>Fungi</taxon>
        <taxon>Dikarya</taxon>
        <taxon>Basidiomycota</taxon>
        <taxon>Agaricomycotina</taxon>
        <taxon>Agaricomycetes</taxon>
        <taxon>Agaricomycetidae</taxon>
        <taxon>Agaricales</taxon>
        <taxon>Agaricineae</taxon>
        <taxon>Strophariaceae</taxon>
        <taxon>Psilocybe</taxon>
    </lineage>
</organism>
<gene>
    <name evidence="1" type="ORF">JR316_0001391</name>
</gene>
<keyword evidence="2" id="KW-1185">Reference proteome</keyword>
<name>A0ACB8HHK8_PSICU</name>